<evidence type="ECO:0000313" key="2">
    <source>
        <dbReference type="Proteomes" id="UP000067626"/>
    </source>
</evidence>
<dbReference type="KEGG" id="ccro:CMC5_020810"/>
<dbReference type="Proteomes" id="UP000067626">
    <property type="component" value="Chromosome"/>
</dbReference>
<keyword evidence="2" id="KW-1185">Reference proteome</keyword>
<proteinExistence type="predicted"/>
<dbReference type="OrthoDB" id="8481902at2"/>
<accession>A0A0K1EBI3</accession>
<reference evidence="1 2" key="1">
    <citation type="submission" date="2015-07" db="EMBL/GenBank/DDBJ databases">
        <title>Genome analysis of myxobacterium Chondromyces crocatus Cm c5 reveals a high potential for natural compound synthesis and the genetic basis for the loss of fruiting body formation.</title>
        <authorList>
            <person name="Zaburannyi N."/>
            <person name="Bunk B."/>
            <person name="Maier J."/>
            <person name="Overmann J."/>
            <person name="Mueller R."/>
        </authorList>
    </citation>
    <scope>NUCLEOTIDE SEQUENCE [LARGE SCALE GENOMIC DNA]</scope>
    <source>
        <strain evidence="1 2">Cm c5</strain>
    </source>
</reference>
<name>A0A0K1EBI3_CHOCO</name>
<sequence length="213" mass="23897">MSALSSLSWEDTRERYDERIDVHEELLRLHDQGPSDDFSQLLVGLSNPAGNYSAAEHHLGPKILGSNSNVNRRLHDLAGKFRTLTQPRTVPQLIRAAGLSYLAIGVGSEASCLMNPRICWVANTRSIWTHLVIKHADNFAEADEELRLYRDNDTSSEMAYRIWAHIHGLLDTSMTRVSKEGVRLAQEERVEPGQLAFLWADAIASALYAEHHG</sequence>
<evidence type="ECO:0000313" key="1">
    <source>
        <dbReference type="EMBL" id="AKT37938.1"/>
    </source>
</evidence>
<dbReference type="RefSeq" id="WP_156338425.1">
    <property type="nucleotide sequence ID" value="NZ_CP012159.1"/>
</dbReference>
<dbReference type="STRING" id="52.CMC5_020810"/>
<gene>
    <name evidence="1" type="ORF">CMC5_020810</name>
</gene>
<dbReference type="EMBL" id="CP012159">
    <property type="protein sequence ID" value="AKT37938.1"/>
    <property type="molecule type" value="Genomic_DNA"/>
</dbReference>
<dbReference type="AlphaFoldDB" id="A0A0K1EBI3"/>
<protein>
    <submittedName>
        <fullName evidence="1">Uncharacterized protein</fullName>
    </submittedName>
</protein>
<organism evidence="1 2">
    <name type="scientific">Chondromyces crocatus</name>
    <dbReference type="NCBI Taxonomy" id="52"/>
    <lineage>
        <taxon>Bacteria</taxon>
        <taxon>Pseudomonadati</taxon>
        <taxon>Myxococcota</taxon>
        <taxon>Polyangia</taxon>
        <taxon>Polyangiales</taxon>
        <taxon>Polyangiaceae</taxon>
        <taxon>Chondromyces</taxon>
    </lineage>
</organism>